<sequence length="384" mass="43634">MKTKITLLLLLSVLISCTDKAALDQPIIHSIDIVKELDKADSLSLTNEFEVKKIIALKNPEELPIVEITKLFIHDGNIFTFDQTSSTLLAFDSTGTYQYSIGKIGEGEGEFIDLSDVALDKEKNVLFLFSNSSRALYTFTPEGAFLKKYKIPFYASSIALLPDSNLAFYINYNTSEANAMHNVLITDQSGNIKEKYMPYTSESTPSLDISGYVGENQAGALASTAFSDTIYQLSNAGISPKYVLKLGKFQYKNFEKKDVMAIMQDLPSHYFLKSRFVETANWLTFTIGHKGKESKFFYNPSINYSISDVQFNKYSSIHYLKQPLAIINNMFVSQFFSDYFIYMKEDREKILSQVKKEDSKLFELFSNSKDTNHPTLVFFSKKEK</sequence>
<accession>A0A4V2XA08</accession>
<dbReference type="InterPro" id="IPR011042">
    <property type="entry name" value="6-blade_b-propeller_TolB-like"/>
</dbReference>
<dbReference type="PROSITE" id="PS51257">
    <property type="entry name" value="PROKAR_LIPOPROTEIN"/>
    <property type="match status" value="1"/>
</dbReference>
<gene>
    <name evidence="2" type="ORF">EZE20_08590</name>
</gene>
<keyword evidence="3" id="KW-1185">Reference proteome</keyword>
<dbReference type="InterPro" id="IPR011044">
    <property type="entry name" value="Quino_amine_DH_bsu"/>
</dbReference>
<evidence type="ECO:0000313" key="3">
    <source>
        <dbReference type="Proteomes" id="UP000295706"/>
    </source>
</evidence>
<dbReference type="RefSeq" id="WP_132116562.1">
    <property type="nucleotide sequence ID" value="NZ_SMJU01000005.1"/>
</dbReference>
<dbReference type="AlphaFoldDB" id="A0A4V2XA08"/>
<dbReference type="EMBL" id="SMJU01000005">
    <property type="protein sequence ID" value="TDB65815.1"/>
    <property type="molecule type" value="Genomic_DNA"/>
</dbReference>
<dbReference type="Proteomes" id="UP000295706">
    <property type="component" value="Unassembled WGS sequence"/>
</dbReference>
<protein>
    <submittedName>
        <fullName evidence="2">6-bladed beta-propeller</fullName>
    </submittedName>
</protein>
<organism evidence="2 3">
    <name type="scientific">Arundinibacter roseus</name>
    <dbReference type="NCBI Taxonomy" id="2070510"/>
    <lineage>
        <taxon>Bacteria</taxon>
        <taxon>Pseudomonadati</taxon>
        <taxon>Bacteroidota</taxon>
        <taxon>Cytophagia</taxon>
        <taxon>Cytophagales</taxon>
        <taxon>Spirosomataceae</taxon>
        <taxon>Arundinibacter</taxon>
    </lineage>
</organism>
<dbReference type="Pfam" id="PF17170">
    <property type="entry name" value="DUF5128"/>
    <property type="match status" value="1"/>
</dbReference>
<dbReference type="OrthoDB" id="823219at2"/>
<evidence type="ECO:0000256" key="1">
    <source>
        <dbReference type="SAM" id="SignalP"/>
    </source>
</evidence>
<comment type="caution">
    <text evidence="2">The sequence shown here is derived from an EMBL/GenBank/DDBJ whole genome shotgun (WGS) entry which is preliminary data.</text>
</comment>
<feature type="chain" id="PRO_5020811313" evidence="1">
    <location>
        <begin position="22"/>
        <end position="384"/>
    </location>
</feature>
<keyword evidence="1" id="KW-0732">Signal</keyword>
<feature type="signal peptide" evidence="1">
    <location>
        <begin position="1"/>
        <end position="21"/>
    </location>
</feature>
<proteinExistence type="predicted"/>
<reference evidence="2 3" key="1">
    <citation type="submission" date="2019-02" db="EMBL/GenBank/DDBJ databases">
        <title>Arundinibacter roseus gen. nov., sp. nov., a new member of the family Cytophagaceae.</title>
        <authorList>
            <person name="Szuroczki S."/>
            <person name="Khayer B."/>
            <person name="Sproer C."/>
            <person name="Toumi M."/>
            <person name="Szabo A."/>
            <person name="Felfoldi T."/>
            <person name="Schumann P."/>
            <person name="Toth E."/>
        </authorList>
    </citation>
    <scope>NUCLEOTIDE SEQUENCE [LARGE SCALE GENOMIC DNA]</scope>
    <source>
        <strain evidence="2 3">DMA-k-7a</strain>
    </source>
</reference>
<dbReference type="SUPFAM" id="SSF50969">
    <property type="entry name" value="YVTN repeat-like/Quinoprotein amine dehydrogenase"/>
    <property type="match status" value="1"/>
</dbReference>
<dbReference type="Gene3D" id="2.120.10.30">
    <property type="entry name" value="TolB, C-terminal domain"/>
    <property type="match status" value="1"/>
</dbReference>
<name>A0A4V2XA08_9BACT</name>
<evidence type="ECO:0000313" key="2">
    <source>
        <dbReference type="EMBL" id="TDB65815.1"/>
    </source>
</evidence>